<dbReference type="SUPFAM" id="SSF51735">
    <property type="entry name" value="NAD(P)-binding Rossmann-fold domains"/>
    <property type="match status" value="1"/>
</dbReference>
<dbReference type="InterPro" id="IPR050177">
    <property type="entry name" value="Lipid_A_modif_metabolic_enz"/>
</dbReference>
<evidence type="ECO:0000259" key="1">
    <source>
        <dbReference type="Pfam" id="PF01370"/>
    </source>
</evidence>
<keyword evidence="3" id="KW-1185">Reference proteome</keyword>
<reference evidence="2 3" key="1">
    <citation type="submission" date="2024-06" db="EMBL/GenBank/DDBJ databases">
        <authorList>
            <person name="Lee S.D."/>
        </authorList>
    </citation>
    <scope>NUCLEOTIDE SEQUENCE [LARGE SCALE GENOMIC DNA]</scope>
    <source>
        <strain evidence="2 3">N1-10</strain>
    </source>
</reference>
<dbReference type="RefSeq" id="WP_380563598.1">
    <property type="nucleotide sequence ID" value="NZ_JBEUKS010000002.1"/>
</dbReference>
<comment type="caution">
    <text evidence="2">The sequence shown here is derived from an EMBL/GenBank/DDBJ whole genome shotgun (WGS) entry which is preliminary data.</text>
</comment>
<accession>A0ABV6XID3</accession>
<feature type="domain" description="NAD-dependent epimerase/dehydratase" evidence="1">
    <location>
        <begin position="11"/>
        <end position="258"/>
    </location>
</feature>
<proteinExistence type="predicted"/>
<sequence length="341" mass="36203">MSLESLSGKTVLVTGAGGLVGSRITARLRELGARAVSVCKLDAYPHAVYRRQFGIDTADPDFVVGDISNPGVMEQAIAGCDFVVHAAALADVAACTRRPIDAIGANIVGTERVLEAAAATSSVQRLVFVSSAGVYGNGSGGRAVPGLFEEGSDMRPVSVYGNTKMWGEHQTAAVLGAADTSYTVVRYFSVYGEPQVVKQDSHSWVVAWFAMRAALGLPLHLNGGGHQVRDFVHVDDIATGTLQALAAPGAHNQTVNIGTGTGTSIRQIAELVRIRYPNAPLVETPMPVGDPDGGYADTRHMEEVLRWRPGITVAEGIRRYTCWLERTPEAIPAWLRDVPAA</sequence>
<dbReference type="Gene3D" id="3.40.50.720">
    <property type="entry name" value="NAD(P)-binding Rossmann-like Domain"/>
    <property type="match status" value="1"/>
</dbReference>
<dbReference type="InterPro" id="IPR001509">
    <property type="entry name" value="Epimerase_deHydtase"/>
</dbReference>
<evidence type="ECO:0000313" key="2">
    <source>
        <dbReference type="EMBL" id="MFC1438005.1"/>
    </source>
</evidence>
<dbReference type="Proteomes" id="UP001592581">
    <property type="component" value="Unassembled WGS sequence"/>
</dbReference>
<dbReference type="PANTHER" id="PTHR43245:SF13">
    <property type="entry name" value="UDP-D-APIOSE_UDP-D-XYLOSE SYNTHASE 2"/>
    <property type="match status" value="1"/>
</dbReference>
<dbReference type="EMBL" id="JBEUKS010000002">
    <property type="protein sequence ID" value="MFC1438005.1"/>
    <property type="molecule type" value="Genomic_DNA"/>
</dbReference>
<organism evidence="2 3">
    <name type="scientific">Streptacidiphilus jeojiensis</name>
    <dbReference type="NCBI Taxonomy" id="3229225"/>
    <lineage>
        <taxon>Bacteria</taxon>
        <taxon>Bacillati</taxon>
        <taxon>Actinomycetota</taxon>
        <taxon>Actinomycetes</taxon>
        <taxon>Kitasatosporales</taxon>
        <taxon>Streptomycetaceae</taxon>
        <taxon>Streptacidiphilus</taxon>
    </lineage>
</organism>
<dbReference type="InterPro" id="IPR036291">
    <property type="entry name" value="NAD(P)-bd_dom_sf"/>
</dbReference>
<dbReference type="Pfam" id="PF01370">
    <property type="entry name" value="Epimerase"/>
    <property type="match status" value="1"/>
</dbReference>
<evidence type="ECO:0000313" key="3">
    <source>
        <dbReference type="Proteomes" id="UP001592581"/>
    </source>
</evidence>
<protein>
    <submittedName>
        <fullName evidence="2">NAD-dependent epimerase/dehydratase family protein</fullName>
    </submittedName>
</protein>
<name>A0ABV6XID3_9ACTN</name>
<dbReference type="PANTHER" id="PTHR43245">
    <property type="entry name" value="BIFUNCTIONAL POLYMYXIN RESISTANCE PROTEIN ARNA"/>
    <property type="match status" value="1"/>
</dbReference>
<gene>
    <name evidence="2" type="ORF">ABUW04_07010</name>
</gene>